<evidence type="ECO:0000313" key="9">
    <source>
        <dbReference type="EMBL" id="MBM6704317.1"/>
    </source>
</evidence>
<feature type="transmembrane region" description="Helical" evidence="8">
    <location>
        <begin position="186"/>
        <end position="204"/>
    </location>
</feature>
<evidence type="ECO:0000256" key="5">
    <source>
        <dbReference type="ARBA" id="ARBA00022989"/>
    </source>
</evidence>
<dbReference type="Gene3D" id="3.40.1690.10">
    <property type="entry name" value="secretion proteins EscU"/>
    <property type="match status" value="1"/>
</dbReference>
<evidence type="ECO:0000256" key="6">
    <source>
        <dbReference type="ARBA" id="ARBA00023026"/>
    </source>
</evidence>
<accession>A0ABS2DSM5</accession>
<keyword evidence="3" id="KW-1003">Cell membrane</keyword>
<comment type="similarity">
    <text evidence="2">Belongs to the type III secretion exporter family.</text>
</comment>
<dbReference type="EMBL" id="JACJJC010000010">
    <property type="protein sequence ID" value="MBM6704317.1"/>
    <property type="molecule type" value="Genomic_DNA"/>
</dbReference>
<feature type="transmembrane region" description="Helical" evidence="8">
    <location>
        <begin position="89"/>
        <end position="115"/>
    </location>
</feature>
<dbReference type="InterPro" id="IPR006135">
    <property type="entry name" value="T3SS_substrate_exporter"/>
</dbReference>
<dbReference type="Pfam" id="PF01312">
    <property type="entry name" value="Bac_export_2"/>
    <property type="match status" value="1"/>
</dbReference>
<keyword evidence="5 8" id="KW-1133">Transmembrane helix</keyword>
<keyword evidence="10" id="KW-1185">Reference proteome</keyword>
<evidence type="ECO:0000256" key="4">
    <source>
        <dbReference type="ARBA" id="ARBA00022692"/>
    </source>
</evidence>
<dbReference type="SUPFAM" id="SSF160544">
    <property type="entry name" value="EscU C-terminal domain-like"/>
    <property type="match status" value="1"/>
</dbReference>
<sequence length="348" mass="38378">MSDKTEQPTPKRLRDAREKGDICKGQDVAPAATVLAVAFYLIGNAETIWQEFLELVEVPFSVMHEPFGEALAKSAGVIVDASVGIVAPLVGIVMGAALVVLLAQTGFLFAPKAAAPKLENLHPKRWFQRVFSIKNLFEFVKNVLKVLILGAIVWVVFEKYLPVLFGVPKGGIGAMWLTLGSAMGEFLIYTAGAFALIAAVDFLYQKYKWTQDHMMSIDEVKREFKDSEGDPQIKGQRKQLHRELMNQNTLANVRKAKVLVVNPTHFAVALDYDEEKTPLPVILAKGEGALALRMIEVAKEEGVPIMRNVPLAQALFRDGTENAYIPKDLIAPVAEVLRWVKSLQAGAR</sequence>
<evidence type="ECO:0000313" key="10">
    <source>
        <dbReference type="Proteomes" id="UP000715095"/>
    </source>
</evidence>
<evidence type="ECO:0000256" key="7">
    <source>
        <dbReference type="ARBA" id="ARBA00023136"/>
    </source>
</evidence>
<evidence type="ECO:0000256" key="2">
    <source>
        <dbReference type="ARBA" id="ARBA00010690"/>
    </source>
</evidence>
<dbReference type="PANTHER" id="PTHR30531:SF14">
    <property type="entry name" value="SURFACE PRESENTATION OF ANTIGENS PROTEIN SPAS"/>
    <property type="match status" value="1"/>
</dbReference>
<dbReference type="InterPro" id="IPR006307">
    <property type="entry name" value="BsaZ-like"/>
</dbReference>
<dbReference type="InterPro" id="IPR029025">
    <property type="entry name" value="T3SS_substrate_exporter_C"/>
</dbReference>
<comment type="caution">
    <text evidence="9">The sequence shown here is derived from an EMBL/GenBank/DDBJ whole genome shotgun (WGS) entry which is preliminary data.</text>
</comment>
<name>A0ABS2DSM5_9BURK</name>
<dbReference type="PANTHER" id="PTHR30531">
    <property type="entry name" value="FLAGELLAR BIOSYNTHETIC PROTEIN FLHB"/>
    <property type="match status" value="1"/>
</dbReference>
<feature type="transmembrane region" description="Helical" evidence="8">
    <location>
        <begin position="136"/>
        <end position="157"/>
    </location>
</feature>
<proteinExistence type="inferred from homology"/>
<evidence type="ECO:0000256" key="8">
    <source>
        <dbReference type="SAM" id="Phobius"/>
    </source>
</evidence>
<reference evidence="9 10" key="1">
    <citation type="journal article" date="2021" name="Sci. Rep.">
        <title>The distribution of antibiotic resistance genes in chicken gut microbiota commensals.</title>
        <authorList>
            <person name="Juricova H."/>
            <person name="Matiasovicova J."/>
            <person name="Kubasova T."/>
            <person name="Cejkova D."/>
            <person name="Rychlik I."/>
        </authorList>
    </citation>
    <scope>NUCLEOTIDE SEQUENCE [LARGE SCALE GENOMIC DNA]</scope>
    <source>
        <strain evidence="9 10">An829</strain>
    </source>
</reference>
<dbReference type="PRINTS" id="PR00950">
    <property type="entry name" value="TYPE3IMSPROT"/>
</dbReference>
<organism evidence="9 10">
    <name type="scientific">Sutterella massiliensis</name>
    <dbReference type="NCBI Taxonomy" id="1816689"/>
    <lineage>
        <taxon>Bacteria</taxon>
        <taxon>Pseudomonadati</taxon>
        <taxon>Pseudomonadota</taxon>
        <taxon>Betaproteobacteria</taxon>
        <taxon>Burkholderiales</taxon>
        <taxon>Sutterellaceae</taxon>
        <taxon>Sutterella</taxon>
    </lineage>
</organism>
<evidence type="ECO:0000256" key="1">
    <source>
        <dbReference type="ARBA" id="ARBA00004651"/>
    </source>
</evidence>
<comment type="subcellular location">
    <subcellularLocation>
        <location evidence="1">Cell membrane</location>
        <topology evidence="1">Multi-pass membrane protein</topology>
    </subcellularLocation>
</comment>
<protein>
    <submittedName>
        <fullName evidence="9">Type III secretion system export apparatus subunit SctU</fullName>
    </submittedName>
</protein>
<dbReference type="Proteomes" id="UP000715095">
    <property type="component" value="Unassembled WGS sequence"/>
</dbReference>
<keyword evidence="6" id="KW-0843">Virulence</keyword>
<dbReference type="RefSeq" id="WP_205102965.1">
    <property type="nucleotide sequence ID" value="NZ_JACJJC010000010.1"/>
</dbReference>
<keyword evidence="7 8" id="KW-0472">Membrane</keyword>
<keyword evidence="4 8" id="KW-0812">Transmembrane</keyword>
<gene>
    <name evidence="9" type="primary">sctU</name>
    <name evidence="9" type="ORF">H6A60_07455</name>
</gene>
<dbReference type="NCBIfam" id="TIGR01404">
    <property type="entry name" value="FlhB_rel_III"/>
    <property type="match status" value="1"/>
</dbReference>
<evidence type="ECO:0000256" key="3">
    <source>
        <dbReference type="ARBA" id="ARBA00022475"/>
    </source>
</evidence>